<keyword evidence="1" id="KW-0547">Nucleotide-binding</keyword>
<name>A0ABP9X7X1_9CHLR</name>
<evidence type="ECO:0000313" key="3">
    <source>
        <dbReference type="EMBL" id="GAA5531485.1"/>
    </source>
</evidence>
<dbReference type="Gene3D" id="3.30.1490.20">
    <property type="entry name" value="ATP-grasp fold, A domain"/>
    <property type="match status" value="1"/>
</dbReference>
<dbReference type="Pfam" id="PF02786">
    <property type="entry name" value="CPSase_L_D2"/>
    <property type="match status" value="1"/>
</dbReference>
<evidence type="ECO:0000256" key="1">
    <source>
        <dbReference type="PROSITE-ProRule" id="PRU00409"/>
    </source>
</evidence>
<dbReference type="SUPFAM" id="SSF56059">
    <property type="entry name" value="Glutathione synthetase ATP-binding domain-like"/>
    <property type="match status" value="1"/>
</dbReference>
<dbReference type="PROSITE" id="PS50975">
    <property type="entry name" value="ATP_GRASP"/>
    <property type="match status" value="1"/>
</dbReference>
<accession>A0ABP9X7X1</accession>
<dbReference type="InterPro" id="IPR013815">
    <property type="entry name" value="ATP_grasp_subdomain_1"/>
</dbReference>
<evidence type="ECO:0000259" key="2">
    <source>
        <dbReference type="PROSITE" id="PS50975"/>
    </source>
</evidence>
<dbReference type="Gene3D" id="3.40.50.20">
    <property type="match status" value="1"/>
</dbReference>
<keyword evidence="4" id="KW-1185">Reference proteome</keyword>
<dbReference type="InterPro" id="IPR005479">
    <property type="entry name" value="CPAse_ATP-bd"/>
</dbReference>
<dbReference type="EMBL" id="BAABRU010000054">
    <property type="protein sequence ID" value="GAA5531485.1"/>
    <property type="molecule type" value="Genomic_DNA"/>
</dbReference>
<sequence length="424" mass="48795">MFVTDALLRKSLVICQSLGRKGIPVTAGSTTRFSPTFLSKYCHESVLYPHPRNNPEKFVDFLLDYLHKKKHDVLFPTDDITLQLCARYRDDFEKVTHVPIPGQEQVMYGLDKAKIVKILRKLNIPHPQTSLPRTLEQAQLAAVRLGGDVIIKPRTSSAGRGIAYVKQAHDVAQQWYAIHQTYPYPMIQQRVPSGTKFDVCVIMDKRGEAICSFVQKEIRHFPVVDGLSTVQESVWLPELVEQTVALLREIGWYGLAEVEYMQNSETGELMFMEINPRFWASVQLAISSGIDFPAILYQVARDQPVPQQHHYTVGLRCRWLFPGDLLHYLTNPKRHEIEPPFFQFRDPNTVYDGISRDDWRATLGVFVSFGHYVFDPDLWQMIFRRRKQHTASTPPLLFESSVSDTYDLWDELGEPNHAPKTPII</sequence>
<gene>
    <name evidence="3" type="ORF">Hgul01_05310</name>
</gene>
<dbReference type="Gene3D" id="3.30.470.20">
    <property type="entry name" value="ATP-grasp fold, B domain"/>
    <property type="match status" value="1"/>
</dbReference>
<proteinExistence type="predicted"/>
<reference evidence="3 4" key="1">
    <citation type="submission" date="2024-02" db="EMBL/GenBank/DDBJ databases">
        <title>Herpetosiphon gulosus NBRC 112829.</title>
        <authorList>
            <person name="Ichikawa N."/>
            <person name="Katano-Makiyama Y."/>
            <person name="Hidaka K."/>
        </authorList>
    </citation>
    <scope>NUCLEOTIDE SEQUENCE [LARGE SCALE GENOMIC DNA]</scope>
    <source>
        <strain evidence="3 4">NBRC 112829</strain>
    </source>
</reference>
<feature type="domain" description="ATP-grasp" evidence="2">
    <location>
        <begin position="116"/>
        <end position="301"/>
    </location>
</feature>
<dbReference type="Proteomes" id="UP001428290">
    <property type="component" value="Unassembled WGS sequence"/>
</dbReference>
<comment type="caution">
    <text evidence="3">The sequence shown here is derived from an EMBL/GenBank/DDBJ whole genome shotgun (WGS) entry which is preliminary data.</text>
</comment>
<evidence type="ECO:0000313" key="4">
    <source>
        <dbReference type="Proteomes" id="UP001428290"/>
    </source>
</evidence>
<keyword evidence="1" id="KW-0067">ATP-binding</keyword>
<organism evidence="3 4">
    <name type="scientific">Herpetosiphon gulosus</name>
    <dbReference type="NCBI Taxonomy" id="1973496"/>
    <lineage>
        <taxon>Bacteria</taxon>
        <taxon>Bacillati</taxon>
        <taxon>Chloroflexota</taxon>
        <taxon>Chloroflexia</taxon>
        <taxon>Herpetosiphonales</taxon>
        <taxon>Herpetosiphonaceae</taxon>
        <taxon>Herpetosiphon</taxon>
    </lineage>
</organism>
<protein>
    <recommendedName>
        <fullName evidence="2">ATP-grasp domain-containing protein</fullName>
    </recommendedName>
</protein>
<dbReference type="InterPro" id="IPR011761">
    <property type="entry name" value="ATP-grasp"/>
</dbReference>